<feature type="compositionally biased region" description="Polar residues" evidence="1">
    <location>
        <begin position="18"/>
        <end position="28"/>
    </location>
</feature>
<sequence length="42" mass="4710">MQVPRSVEAKPRVKPFSNGGSRIGQSRLTEVKRSPEEQSLNE</sequence>
<feature type="region of interest" description="Disordered" evidence="1">
    <location>
        <begin position="1"/>
        <end position="42"/>
    </location>
</feature>
<dbReference type="AlphaFoldDB" id="M5TWS3"/>
<evidence type="ECO:0000256" key="1">
    <source>
        <dbReference type="SAM" id="MobiDB-lite"/>
    </source>
</evidence>
<protein>
    <submittedName>
        <fullName evidence="2">Uncharacterized protein</fullName>
    </submittedName>
</protein>
<gene>
    <name evidence="2" type="ORF">RSSM_04903</name>
</gene>
<evidence type="ECO:0000313" key="2">
    <source>
        <dbReference type="EMBL" id="EMI53657.1"/>
    </source>
</evidence>
<organism evidence="2 3">
    <name type="scientific">Rhodopirellula sallentina SM41</name>
    <dbReference type="NCBI Taxonomy" id="1263870"/>
    <lineage>
        <taxon>Bacteria</taxon>
        <taxon>Pseudomonadati</taxon>
        <taxon>Planctomycetota</taxon>
        <taxon>Planctomycetia</taxon>
        <taxon>Pirellulales</taxon>
        <taxon>Pirellulaceae</taxon>
        <taxon>Rhodopirellula</taxon>
    </lineage>
</organism>
<evidence type="ECO:0000313" key="3">
    <source>
        <dbReference type="Proteomes" id="UP000011885"/>
    </source>
</evidence>
<accession>M5TWS3</accession>
<reference evidence="2 3" key="1">
    <citation type="journal article" date="2013" name="Mar. Genomics">
        <title>Expression of sulfatases in Rhodopirellula baltica and the diversity of sulfatases in the genus Rhodopirellula.</title>
        <authorList>
            <person name="Wegner C.E."/>
            <person name="Richter-Heitmann T."/>
            <person name="Klindworth A."/>
            <person name="Klockow C."/>
            <person name="Richter M."/>
            <person name="Achstetter T."/>
            <person name="Glockner F.O."/>
            <person name="Harder J."/>
        </authorList>
    </citation>
    <scope>NUCLEOTIDE SEQUENCE [LARGE SCALE GENOMIC DNA]</scope>
    <source>
        <strain evidence="2 3">SM41</strain>
    </source>
</reference>
<dbReference type="EMBL" id="ANOH01000337">
    <property type="protein sequence ID" value="EMI53657.1"/>
    <property type="molecule type" value="Genomic_DNA"/>
</dbReference>
<comment type="caution">
    <text evidence="2">The sequence shown here is derived from an EMBL/GenBank/DDBJ whole genome shotgun (WGS) entry which is preliminary data.</text>
</comment>
<dbReference type="PATRIC" id="fig|1263870.3.peg.5185"/>
<name>M5TWS3_9BACT</name>
<keyword evidence="3" id="KW-1185">Reference proteome</keyword>
<dbReference type="Proteomes" id="UP000011885">
    <property type="component" value="Unassembled WGS sequence"/>
</dbReference>
<proteinExistence type="predicted"/>